<keyword evidence="2" id="KW-1185">Reference proteome</keyword>
<dbReference type="RefSeq" id="WP_189052966.1">
    <property type="nucleotide sequence ID" value="NZ_BMOR01000001.1"/>
</dbReference>
<dbReference type="Gene3D" id="1.10.260.40">
    <property type="entry name" value="lambda repressor-like DNA-binding domains"/>
    <property type="match status" value="1"/>
</dbReference>
<dbReference type="EMBL" id="BMOR01000001">
    <property type="protein sequence ID" value="GGN27418.1"/>
    <property type="molecule type" value="Genomic_DNA"/>
</dbReference>
<proteinExistence type="predicted"/>
<reference evidence="2" key="1">
    <citation type="journal article" date="2019" name="Int. J. Syst. Evol. Microbiol.">
        <title>The Global Catalogue of Microorganisms (GCM) 10K type strain sequencing project: providing services to taxonomists for standard genome sequencing and annotation.</title>
        <authorList>
            <consortium name="The Broad Institute Genomics Platform"/>
            <consortium name="The Broad Institute Genome Sequencing Center for Infectious Disease"/>
            <person name="Wu L."/>
            <person name="Ma J."/>
        </authorList>
    </citation>
    <scope>NUCLEOTIDE SEQUENCE [LARGE SCALE GENOMIC DNA]</scope>
    <source>
        <strain evidence="2">JCM 16918</strain>
    </source>
</reference>
<dbReference type="Proteomes" id="UP000645517">
    <property type="component" value="Unassembled WGS sequence"/>
</dbReference>
<gene>
    <name evidence="1" type="ORF">GCM10010842_00330</name>
</gene>
<accession>A0ABQ2ITY1</accession>
<evidence type="ECO:0000313" key="2">
    <source>
        <dbReference type="Proteomes" id="UP000645517"/>
    </source>
</evidence>
<comment type="caution">
    <text evidence="1">The sequence shown here is derived from an EMBL/GenBank/DDBJ whole genome shotgun (WGS) entry which is preliminary data.</text>
</comment>
<protein>
    <recommendedName>
        <fullName evidence="3">HTH cro/C1-type domain-containing protein</fullName>
    </recommendedName>
</protein>
<organism evidence="1 2">
    <name type="scientific">Deinococcus daejeonensis</name>
    <dbReference type="NCBI Taxonomy" id="1007098"/>
    <lineage>
        <taxon>Bacteria</taxon>
        <taxon>Thermotogati</taxon>
        <taxon>Deinococcota</taxon>
        <taxon>Deinococci</taxon>
        <taxon>Deinococcales</taxon>
        <taxon>Deinococcaceae</taxon>
        <taxon>Deinococcus</taxon>
    </lineage>
</organism>
<evidence type="ECO:0008006" key="3">
    <source>
        <dbReference type="Google" id="ProtNLM"/>
    </source>
</evidence>
<sequence>MNEEIRAAVEARLKEKGMNRADLARATGKLPQAITRALNGGKDSGSAPPVWAAILEALDLRLTVEPGQGSKPGEGGK</sequence>
<evidence type="ECO:0000313" key="1">
    <source>
        <dbReference type="EMBL" id="GGN27418.1"/>
    </source>
</evidence>
<dbReference type="InterPro" id="IPR010982">
    <property type="entry name" value="Lambda_DNA-bd_dom_sf"/>
</dbReference>
<name>A0ABQ2ITY1_9DEIO</name>